<sequence>MKQQPEFDLQKRVCAYLRVAHPSLFFMSDTIASLKLTKFQAIRNSQIQKPGFKTPDLLIFLPKGKYHGLFIELKVESPYKLNGDLKSSAHLRAQNETISKLKALGYYADFQWNFDSIVKLINWYLNL</sequence>
<name>A0A1M4ZJ67_9FLAO</name>
<dbReference type="Gene3D" id="3.40.1350.10">
    <property type="match status" value="1"/>
</dbReference>
<evidence type="ECO:0000313" key="1">
    <source>
        <dbReference type="EMBL" id="SHF18028.1"/>
    </source>
</evidence>
<reference evidence="2" key="1">
    <citation type="submission" date="2016-11" db="EMBL/GenBank/DDBJ databases">
        <authorList>
            <person name="Varghese N."/>
            <person name="Submissions S."/>
        </authorList>
    </citation>
    <scope>NUCLEOTIDE SEQUENCE [LARGE SCALE GENOMIC DNA]</scope>
    <source>
        <strain evidence="2">YR203</strain>
    </source>
</reference>
<accession>A0A1M4ZJ67</accession>
<gene>
    <name evidence="1" type="ORF">SAMN02787073_1613</name>
</gene>
<evidence type="ECO:0000313" key="2">
    <source>
        <dbReference type="Proteomes" id="UP000184108"/>
    </source>
</evidence>
<dbReference type="Proteomes" id="UP000184108">
    <property type="component" value="Unassembled WGS sequence"/>
</dbReference>
<evidence type="ECO:0008006" key="3">
    <source>
        <dbReference type="Google" id="ProtNLM"/>
    </source>
</evidence>
<dbReference type="RefSeq" id="WP_073172504.1">
    <property type="nucleotide sequence ID" value="NZ_FQVE01000002.1"/>
</dbReference>
<proteinExistence type="predicted"/>
<protein>
    <recommendedName>
        <fullName evidence="3">VRR-NUC domain-containing protein</fullName>
    </recommendedName>
</protein>
<dbReference type="AlphaFoldDB" id="A0A1M4ZJ67"/>
<dbReference type="GO" id="GO:0003676">
    <property type="term" value="F:nucleic acid binding"/>
    <property type="evidence" value="ECO:0007669"/>
    <property type="project" value="InterPro"/>
</dbReference>
<dbReference type="InterPro" id="IPR011856">
    <property type="entry name" value="tRNA_endonuc-like_dom_sf"/>
</dbReference>
<organism evidence="1 2">
    <name type="scientific">Chryseobacterium vrystaatense</name>
    <dbReference type="NCBI Taxonomy" id="307480"/>
    <lineage>
        <taxon>Bacteria</taxon>
        <taxon>Pseudomonadati</taxon>
        <taxon>Bacteroidota</taxon>
        <taxon>Flavobacteriia</taxon>
        <taxon>Flavobacteriales</taxon>
        <taxon>Weeksellaceae</taxon>
        <taxon>Chryseobacterium group</taxon>
        <taxon>Chryseobacterium</taxon>
    </lineage>
</organism>
<dbReference type="EMBL" id="FQVE01000002">
    <property type="protein sequence ID" value="SHF18028.1"/>
    <property type="molecule type" value="Genomic_DNA"/>
</dbReference>